<reference evidence="1 2" key="1">
    <citation type="journal article" date="2014" name="Genome Biol.">
        <title>Transcriptome and methylome profiling reveals relics of genome dominance in the mesopolyploid Brassica oleracea.</title>
        <authorList>
            <person name="Parkin I.A."/>
            <person name="Koh C."/>
            <person name="Tang H."/>
            <person name="Robinson S.J."/>
            <person name="Kagale S."/>
            <person name="Clarke W.E."/>
            <person name="Town C.D."/>
            <person name="Nixon J."/>
            <person name="Krishnakumar V."/>
            <person name="Bidwell S.L."/>
            <person name="Denoeud F."/>
            <person name="Belcram H."/>
            <person name="Links M.G."/>
            <person name="Just J."/>
            <person name="Clarke C."/>
            <person name="Bender T."/>
            <person name="Huebert T."/>
            <person name="Mason A.S."/>
            <person name="Pires J.C."/>
            <person name="Barker G."/>
            <person name="Moore J."/>
            <person name="Walley P.G."/>
            <person name="Manoli S."/>
            <person name="Batley J."/>
            <person name="Edwards D."/>
            <person name="Nelson M.N."/>
            <person name="Wang X."/>
            <person name="Paterson A.H."/>
            <person name="King G."/>
            <person name="Bancroft I."/>
            <person name="Chalhoub B."/>
            <person name="Sharpe A.G."/>
        </authorList>
    </citation>
    <scope>NUCLEOTIDE SEQUENCE</scope>
    <source>
        <strain evidence="1 2">cv. TO1000</strain>
    </source>
</reference>
<sequence length="57" mass="6588">MQLEPDLHLERSPPNCVVQLKLLHQMGSPGPKVFHQFCCSGHYHLTFDHQCSCKRDI</sequence>
<accession>A0A0D3BD15</accession>
<name>A0A0D3BD15_BRAOL</name>
<dbReference type="HOGENOM" id="CLU_2999250_0_0_1"/>
<evidence type="ECO:0000313" key="2">
    <source>
        <dbReference type="Proteomes" id="UP000032141"/>
    </source>
</evidence>
<dbReference type="EnsemblPlants" id="Bo3g083160.1">
    <property type="protein sequence ID" value="Bo3g083160.1"/>
    <property type="gene ID" value="Bo3g083160"/>
</dbReference>
<reference evidence="1" key="2">
    <citation type="submission" date="2015-03" db="UniProtKB">
        <authorList>
            <consortium name="EnsemblPlants"/>
        </authorList>
    </citation>
    <scope>IDENTIFICATION</scope>
</reference>
<evidence type="ECO:0000313" key="1">
    <source>
        <dbReference type="EnsemblPlants" id="Bo3g083160.1"/>
    </source>
</evidence>
<dbReference type="Gramene" id="Bo3g083160.1">
    <property type="protein sequence ID" value="Bo3g083160.1"/>
    <property type="gene ID" value="Bo3g083160"/>
</dbReference>
<dbReference type="AlphaFoldDB" id="A0A0D3BD15"/>
<organism evidence="1 2">
    <name type="scientific">Brassica oleracea var. oleracea</name>
    <dbReference type="NCBI Taxonomy" id="109376"/>
    <lineage>
        <taxon>Eukaryota</taxon>
        <taxon>Viridiplantae</taxon>
        <taxon>Streptophyta</taxon>
        <taxon>Embryophyta</taxon>
        <taxon>Tracheophyta</taxon>
        <taxon>Spermatophyta</taxon>
        <taxon>Magnoliopsida</taxon>
        <taxon>eudicotyledons</taxon>
        <taxon>Gunneridae</taxon>
        <taxon>Pentapetalae</taxon>
        <taxon>rosids</taxon>
        <taxon>malvids</taxon>
        <taxon>Brassicales</taxon>
        <taxon>Brassicaceae</taxon>
        <taxon>Brassiceae</taxon>
        <taxon>Brassica</taxon>
    </lineage>
</organism>
<dbReference type="Proteomes" id="UP000032141">
    <property type="component" value="Chromosome C3"/>
</dbReference>
<keyword evidence="2" id="KW-1185">Reference proteome</keyword>
<protein>
    <submittedName>
        <fullName evidence="1">Uncharacterized protein</fullName>
    </submittedName>
</protein>
<proteinExistence type="predicted"/>